<gene>
    <name evidence="3" type="ORF">CP965_06780</name>
</gene>
<evidence type="ECO:0000256" key="1">
    <source>
        <dbReference type="ARBA" id="ARBA00007198"/>
    </source>
</evidence>
<dbReference type="InterPro" id="IPR006660">
    <property type="entry name" value="Arsenate_reductase-like"/>
</dbReference>
<accession>A0A4Q1AUC1</accession>
<evidence type="ECO:0000313" key="3">
    <source>
        <dbReference type="EMBL" id="RXK13502.1"/>
    </source>
</evidence>
<dbReference type="CDD" id="cd02977">
    <property type="entry name" value="ArsC_family"/>
    <property type="match status" value="1"/>
</dbReference>
<comment type="caution">
    <text evidence="3">The sequence shown here is derived from an EMBL/GenBank/DDBJ whole genome shotgun (WGS) entry which is preliminary data.</text>
</comment>
<dbReference type="Pfam" id="PF03960">
    <property type="entry name" value="ArsC"/>
    <property type="match status" value="1"/>
</dbReference>
<name>A0A4Q1AUC1_9BACT</name>
<comment type="similarity">
    <text evidence="1 2">Belongs to the ArsC family.</text>
</comment>
<dbReference type="AlphaFoldDB" id="A0A4Q1AUC1"/>
<dbReference type="SUPFAM" id="SSF52833">
    <property type="entry name" value="Thioredoxin-like"/>
    <property type="match status" value="1"/>
</dbReference>
<dbReference type="EMBL" id="NXIE01000002">
    <property type="protein sequence ID" value="RXK13502.1"/>
    <property type="molecule type" value="Genomic_DNA"/>
</dbReference>
<proteinExistence type="inferred from homology"/>
<dbReference type="RefSeq" id="WP_129061324.1">
    <property type="nucleotide sequence ID" value="NZ_NXIE01000002.1"/>
</dbReference>
<sequence length="114" mass="13401">MIKVYGIKTCNSVRSALKFFKDNNIEVDFFDFKKDTPEAESIDLWVEKAGIDIAFNSRGTKYRTLKLKELNLDEAGKIEWLKKEPMLLKRPVIEYDKNKVLIGFNENLYKETFL</sequence>
<dbReference type="OrthoDB" id="9803749at2"/>
<dbReference type="PROSITE" id="PS51353">
    <property type="entry name" value="ARSC"/>
    <property type="match status" value="1"/>
</dbReference>
<dbReference type="PANTHER" id="PTHR30041">
    <property type="entry name" value="ARSENATE REDUCTASE"/>
    <property type="match status" value="1"/>
</dbReference>
<dbReference type="InterPro" id="IPR036249">
    <property type="entry name" value="Thioredoxin-like_sf"/>
</dbReference>
<evidence type="ECO:0000256" key="2">
    <source>
        <dbReference type="PROSITE-ProRule" id="PRU01282"/>
    </source>
</evidence>
<dbReference type="InterPro" id="IPR006504">
    <property type="entry name" value="Tscrpt_reg_Spx/MgsR"/>
</dbReference>
<keyword evidence="4" id="KW-1185">Reference proteome</keyword>
<reference evidence="3 4" key="1">
    <citation type="submission" date="2017-09" db="EMBL/GenBank/DDBJ databases">
        <title>Genomics of the genus Arcobacter.</title>
        <authorList>
            <person name="Perez-Cataluna A."/>
            <person name="Figueras M.J."/>
            <person name="Salas-Masso N."/>
        </authorList>
    </citation>
    <scope>NUCLEOTIDE SEQUENCE [LARGE SCALE GENOMIC DNA]</scope>
    <source>
        <strain evidence="3 4">F156-34</strain>
    </source>
</reference>
<organism evidence="3 4">
    <name type="scientific">Halarcobacter mediterraneus</name>
    <dbReference type="NCBI Taxonomy" id="2023153"/>
    <lineage>
        <taxon>Bacteria</taxon>
        <taxon>Pseudomonadati</taxon>
        <taxon>Campylobacterota</taxon>
        <taxon>Epsilonproteobacteria</taxon>
        <taxon>Campylobacterales</taxon>
        <taxon>Arcobacteraceae</taxon>
        <taxon>Halarcobacter</taxon>
    </lineage>
</organism>
<dbReference type="NCBIfam" id="TIGR01617">
    <property type="entry name" value="arsC_related"/>
    <property type="match status" value="1"/>
</dbReference>
<dbReference type="Proteomes" id="UP000289718">
    <property type="component" value="Unassembled WGS sequence"/>
</dbReference>
<dbReference type="Gene3D" id="3.40.30.10">
    <property type="entry name" value="Glutaredoxin"/>
    <property type="match status" value="1"/>
</dbReference>
<dbReference type="PANTHER" id="PTHR30041:SF8">
    <property type="entry name" value="PROTEIN YFFB"/>
    <property type="match status" value="1"/>
</dbReference>
<evidence type="ECO:0000313" key="4">
    <source>
        <dbReference type="Proteomes" id="UP000289718"/>
    </source>
</evidence>
<protein>
    <submittedName>
        <fullName evidence="3">Arsenate reductase family protein</fullName>
    </submittedName>
</protein>